<comment type="subcellular location">
    <subcellularLocation>
        <location evidence="2">Chromosome</location>
        <location evidence="2">Centromere</location>
    </subcellularLocation>
    <subcellularLocation>
        <location evidence="1">Nucleus</location>
    </subcellularLocation>
</comment>
<evidence type="ECO:0000256" key="1">
    <source>
        <dbReference type="ARBA" id="ARBA00004123"/>
    </source>
</evidence>
<dbReference type="PANTHER" id="PTHR16040:SF6">
    <property type="entry name" value="BOREALIN"/>
    <property type="match status" value="1"/>
</dbReference>
<feature type="compositionally biased region" description="Basic and acidic residues" evidence="13">
    <location>
        <begin position="185"/>
        <end position="196"/>
    </location>
</feature>
<dbReference type="GO" id="GO:0000070">
    <property type="term" value="P:mitotic sister chromatid segregation"/>
    <property type="evidence" value="ECO:0007669"/>
    <property type="project" value="TreeGrafter"/>
</dbReference>
<dbReference type="InterPro" id="IPR018851">
    <property type="entry name" value="Borealin_N"/>
</dbReference>
<comment type="caution">
    <text evidence="16">The sequence shown here is derived from an EMBL/GenBank/DDBJ whole genome shotgun (WGS) entry which is preliminary data.</text>
</comment>
<feature type="compositionally biased region" description="Low complexity" evidence="13">
    <location>
        <begin position="49"/>
        <end position="64"/>
    </location>
</feature>
<keyword evidence="4" id="KW-0158">Chromosome</keyword>
<evidence type="ECO:0000256" key="9">
    <source>
        <dbReference type="ARBA" id="ARBA00023328"/>
    </source>
</evidence>
<dbReference type="InterPro" id="IPR046466">
    <property type="entry name" value="Borealin_C"/>
</dbReference>
<keyword evidence="9" id="KW-0137">Centromere</keyword>
<dbReference type="GO" id="GO:0051301">
    <property type="term" value="P:cell division"/>
    <property type="evidence" value="ECO:0007669"/>
    <property type="project" value="UniProtKB-KW"/>
</dbReference>
<proteinExistence type="inferred from homology"/>
<evidence type="ECO:0000256" key="4">
    <source>
        <dbReference type="ARBA" id="ARBA00022454"/>
    </source>
</evidence>
<feature type="region of interest" description="Disordered" evidence="13">
    <location>
        <begin position="1"/>
        <end position="68"/>
    </location>
</feature>
<evidence type="ECO:0000256" key="12">
    <source>
        <dbReference type="SAM" id="Coils"/>
    </source>
</evidence>
<feature type="non-terminal residue" evidence="16">
    <location>
        <position position="354"/>
    </location>
</feature>
<evidence type="ECO:0000259" key="15">
    <source>
        <dbReference type="Pfam" id="PF10512"/>
    </source>
</evidence>
<accession>A0A9Q0XP71</accession>
<evidence type="ECO:0000256" key="7">
    <source>
        <dbReference type="ARBA" id="ARBA00023242"/>
    </source>
</evidence>
<dbReference type="AlphaFoldDB" id="A0A9Q0XP71"/>
<evidence type="ECO:0000256" key="3">
    <source>
        <dbReference type="ARBA" id="ARBA00009914"/>
    </source>
</evidence>
<gene>
    <name evidence="16" type="ORF">JRQ81_019583</name>
</gene>
<evidence type="ECO:0000256" key="6">
    <source>
        <dbReference type="ARBA" id="ARBA00022776"/>
    </source>
</evidence>
<dbReference type="GO" id="GO:0051233">
    <property type="term" value="C:spindle midzone"/>
    <property type="evidence" value="ECO:0007669"/>
    <property type="project" value="TreeGrafter"/>
</dbReference>
<dbReference type="Pfam" id="PF10512">
    <property type="entry name" value="Borealin"/>
    <property type="match status" value="1"/>
</dbReference>
<feature type="compositionally biased region" description="Basic residues" evidence="13">
    <location>
        <begin position="1"/>
        <end position="15"/>
    </location>
</feature>
<keyword evidence="6" id="KW-0498">Mitosis</keyword>
<evidence type="ECO:0000256" key="5">
    <source>
        <dbReference type="ARBA" id="ARBA00022618"/>
    </source>
</evidence>
<organism evidence="16 17">
    <name type="scientific">Phrynocephalus forsythii</name>
    <dbReference type="NCBI Taxonomy" id="171643"/>
    <lineage>
        <taxon>Eukaryota</taxon>
        <taxon>Metazoa</taxon>
        <taxon>Chordata</taxon>
        <taxon>Craniata</taxon>
        <taxon>Vertebrata</taxon>
        <taxon>Euteleostomi</taxon>
        <taxon>Lepidosauria</taxon>
        <taxon>Squamata</taxon>
        <taxon>Bifurcata</taxon>
        <taxon>Unidentata</taxon>
        <taxon>Episquamata</taxon>
        <taxon>Toxicofera</taxon>
        <taxon>Iguania</taxon>
        <taxon>Acrodonta</taxon>
        <taxon>Agamidae</taxon>
        <taxon>Agaminae</taxon>
        <taxon>Phrynocephalus</taxon>
    </lineage>
</organism>
<evidence type="ECO:0000259" key="14">
    <source>
        <dbReference type="Pfam" id="PF10444"/>
    </source>
</evidence>
<keyword evidence="7" id="KW-0539">Nucleus</keyword>
<feature type="domain" description="Borealin C-terminal" evidence="15">
    <location>
        <begin position="236"/>
        <end position="348"/>
    </location>
</feature>
<dbReference type="Gene3D" id="6.10.140.560">
    <property type="match status" value="1"/>
</dbReference>
<dbReference type="Proteomes" id="UP001142489">
    <property type="component" value="Unassembled WGS sequence"/>
</dbReference>
<keyword evidence="12" id="KW-0175">Coiled coil</keyword>
<dbReference type="GO" id="GO:0032133">
    <property type="term" value="C:chromosome passenger complex"/>
    <property type="evidence" value="ECO:0007669"/>
    <property type="project" value="TreeGrafter"/>
</dbReference>
<dbReference type="GO" id="GO:0000775">
    <property type="term" value="C:chromosome, centromeric region"/>
    <property type="evidence" value="ECO:0007669"/>
    <property type="project" value="UniProtKB-SubCell"/>
</dbReference>
<dbReference type="PANTHER" id="PTHR16040">
    <property type="entry name" value="AUSTRALIN, ISOFORM A-RELATED"/>
    <property type="match status" value="1"/>
</dbReference>
<name>A0A9Q0XP71_9SAUR</name>
<evidence type="ECO:0000256" key="13">
    <source>
        <dbReference type="SAM" id="MobiDB-lite"/>
    </source>
</evidence>
<comment type="similarity">
    <text evidence="3">Belongs to the borealin family.</text>
</comment>
<dbReference type="EMBL" id="JAPFRF010000010">
    <property type="protein sequence ID" value="KAJ7320072.1"/>
    <property type="molecule type" value="Genomic_DNA"/>
</dbReference>
<dbReference type="Gene3D" id="6.10.250.1900">
    <property type="match status" value="1"/>
</dbReference>
<keyword evidence="8" id="KW-0131">Cell cycle</keyword>
<feature type="coiled-coil region" evidence="12">
    <location>
        <begin position="77"/>
        <end position="104"/>
    </location>
</feature>
<feature type="region of interest" description="Disordered" evidence="13">
    <location>
        <begin position="170"/>
        <end position="270"/>
    </location>
</feature>
<sequence length="354" mass="38866">RRRRRRKKKKKKRRGGGGETPAEAAPVQFLGDWGSRLRAMAPSRKKASSRGAAGKTSSSSSSSLRSRRGEALLKDFDREVKKRLEEVRVSAENLQKEVSNMYNMEVLRLPVALREMPWLSYLALGGNEKALERVALGGLDILEITRLASEAIQTPIKTVKKAKTVKQGIETIEEEEGSERPVLPEGKRSRQEKEAAQAEEASLQKPGKVKRSTRQGPASKRSRPPSARSNRYSKRPSKGHFFTPVGQGGHGAAVTRGTTPLPTPRFDSSIFKTPGLRTPAAHERVFSISANGSPLADSGEIFITLPVGGGESLRVRASELSREDLLRLNPDTLGSVEKLSAEILHLCSSVRRHK</sequence>
<keyword evidence="5" id="KW-0132">Cell division</keyword>
<evidence type="ECO:0000313" key="16">
    <source>
        <dbReference type="EMBL" id="KAJ7320072.1"/>
    </source>
</evidence>
<reference evidence="16" key="1">
    <citation type="journal article" date="2023" name="DNA Res.">
        <title>Chromosome-level genome assembly of Phrynocephalus forsythii using third-generation DNA sequencing and Hi-C analysis.</title>
        <authorList>
            <person name="Qi Y."/>
            <person name="Zhao W."/>
            <person name="Zhao Y."/>
            <person name="Niu C."/>
            <person name="Cao S."/>
            <person name="Zhang Y."/>
        </authorList>
    </citation>
    <scope>NUCLEOTIDE SEQUENCE</scope>
    <source>
        <tissue evidence="16">Muscle</tissue>
    </source>
</reference>
<feature type="domain" description="Borealin N-terminal" evidence="14">
    <location>
        <begin position="70"/>
        <end position="123"/>
    </location>
</feature>
<keyword evidence="17" id="KW-1185">Reference proteome</keyword>
<evidence type="ECO:0000313" key="17">
    <source>
        <dbReference type="Proteomes" id="UP001142489"/>
    </source>
</evidence>
<evidence type="ECO:0000256" key="8">
    <source>
        <dbReference type="ARBA" id="ARBA00023306"/>
    </source>
</evidence>
<evidence type="ECO:0000256" key="11">
    <source>
        <dbReference type="ARBA" id="ARBA00041323"/>
    </source>
</evidence>
<evidence type="ECO:0000256" key="10">
    <source>
        <dbReference type="ARBA" id="ARBA00040949"/>
    </source>
</evidence>
<dbReference type="InterPro" id="IPR018867">
    <property type="entry name" value="Cell_div_borealin"/>
</dbReference>
<dbReference type="GO" id="GO:0005634">
    <property type="term" value="C:nucleus"/>
    <property type="evidence" value="ECO:0007669"/>
    <property type="project" value="UniProtKB-SubCell"/>
</dbReference>
<protein>
    <recommendedName>
        <fullName evidence="10">Borealin</fullName>
    </recommendedName>
    <alternativeName>
        <fullName evidence="11">Cell division cycle-associated protein 8</fullName>
    </alternativeName>
</protein>
<evidence type="ECO:0000256" key="2">
    <source>
        <dbReference type="ARBA" id="ARBA00004584"/>
    </source>
</evidence>
<dbReference type="OrthoDB" id="6360905at2759"/>
<dbReference type="Pfam" id="PF10444">
    <property type="entry name" value="Nbl1_Borealin_N"/>
    <property type="match status" value="1"/>
</dbReference>